<dbReference type="Proteomes" id="UP000828390">
    <property type="component" value="Unassembled WGS sequence"/>
</dbReference>
<organism evidence="2 3">
    <name type="scientific">Dreissena polymorpha</name>
    <name type="common">Zebra mussel</name>
    <name type="synonym">Mytilus polymorpha</name>
    <dbReference type="NCBI Taxonomy" id="45954"/>
    <lineage>
        <taxon>Eukaryota</taxon>
        <taxon>Metazoa</taxon>
        <taxon>Spiralia</taxon>
        <taxon>Lophotrochozoa</taxon>
        <taxon>Mollusca</taxon>
        <taxon>Bivalvia</taxon>
        <taxon>Autobranchia</taxon>
        <taxon>Heteroconchia</taxon>
        <taxon>Euheterodonta</taxon>
        <taxon>Imparidentia</taxon>
        <taxon>Neoheterodontei</taxon>
        <taxon>Myida</taxon>
        <taxon>Dreissenoidea</taxon>
        <taxon>Dreissenidae</taxon>
        <taxon>Dreissena</taxon>
    </lineage>
</organism>
<dbReference type="InterPro" id="IPR050437">
    <property type="entry name" value="Ribos_protein_bS1-like"/>
</dbReference>
<dbReference type="AlphaFoldDB" id="A0A9D4L9D1"/>
<reference evidence="2" key="2">
    <citation type="submission" date="2020-11" db="EMBL/GenBank/DDBJ databases">
        <authorList>
            <person name="McCartney M.A."/>
            <person name="Auch B."/>
            <person name="Kono T."/>
            <person name="Mallez S."/>
            <person name="Becker A."/>
            <person name="Gohl D.M."/>
            <person name="Silverstein K.A.T."/>
            <person name="Koren S."/>
            <person name="Bechman K.B."/>
            <person name="Herman A."/>
            <person name="Abrahante J.E."/>
            <person name="Garbe J."/>
        </authorList>
    </citation>
    <scope>NUCLEOTIDE SEQUENCE</scope>
    <source>
        <strain evidence="2">Duluth1</strain>
        <tissue evidence="2">Whole animal</tissue>
    </source>
</reference>
<dbReference type="SUPFAM" id="SSF53098">
    <property type="entry name" value="Ribonuclease H-like"/>
    <property type="match status" value="1"/>
</dbReference>
<accession>A0A9D4L9D1</accession>
<evidence type="ECO:0000259" key="1">
    <source>
        <dbReference type="Pfam" id="PF16921"/>
    </source>
</evidence>
<dbReference type="InterPro" id="IPR037027">
    <property type="entry name" value="YqgF/RNaseH-like_dom_sf"/>
</dbReference>
<dbReference type="GO" id="GO:0006412">
    <property type="term" value="P:translation"/>
    <property type="evidence" value="ECO:0007669"/>
    <property type="project" value="TreeGrafter"/>
</dbReference>
<evidence type="ECO:0000313" key="3">
    <source>
        <dbReference type="Proteomes" id="UP000828390"/>
    </source>
</evidence>
<dbReference type="PANTHER" id="PTHR10724:SF10">
    <property type="entry name" value="S1 RNA-BINDING DOMAIN-CONTAINING PROTEIN 1"/>
    <property type="match status" value="1"/>
</dbReference>
<dbReference type="Gene3D" id="3.30.420.140">
    <property type="entry name" value="YqgF/RNase H-like domain"/>
    <property type="match status" value="1"/>
</dbReference>
<feature type="non-terminal residue" evidence="2">
    <location>
        <position position="1"/>
    </location>
</feature>
<protein>
    <recommendedName>
        <fullName evidence="1">Tex protein YqgF-like domain-containing protein</fullName>
    </recommendedName>
</protein>
<evidence type="ECO:0000313" key="2">
    <source>
        <dbReference type="EMBL" id="KAH3852927.1"/>
    </source>
</evidence>
<dbReference type="GO" id="GO:0006139">
    <property type="term" value="P:nucleobase-containing compound metabolic process"/>
    <property type="evidence" value="ECO:0007669"/>
    <property type="project" value="InterPro"/>
</dbReference>
<dbReference type="PANTHER" id="PTHR10724">
    <property type="entry name" value="30S RIBOSOMAL PROTEIN S1"/>
    <property type="match status" value="1"/>
</dbReference>
<sequence>MDYPTDYKEFELSCGASIYSVSDVAKAEMPDLDPSLRGAVSIGRRLLDPLAEFVKVDPKHLGVGQYQ</sequence>
<dbReference type="EMBL" id="JAIWYP010000003">
    <property type="protein sequence ID" value="KAH3852927.1"/>
    <property type="molecule type" value="Genomic_DNA"/>
</dbReference>
<name>A0A9D4L9D1_DREPO</name>
<dbReference type="InterPro" id="IPR012337">
    <property type="entry name" value="RNaseH-like_sf"/>
</dbReference>
<reference evidence="2" key="1">
    <citation type="journal article" date="2019" name="bioRxiv">
        <title>The Genome of the Zebra Mussel, Dreissena polymorpha: A Resource for Invasive Species Research.</title>
        <authorList>
            <person name="McCartney M.A."/>
            <person name="Auch B."/>
            <person name="Kono T."/>
            <person name="Mallez S."/>
            <person name="Zhang Y."/>
            <person name="Obille A."/>
            <person name="Becker A."/>
            <person name="Abrahante J.E."/>
            <person name="Garbe J."/>
            <person name="Badalamenti J.P."/>
            <person name="Herman A."/>
            <person name="Mangelson H."/>
            <person name="Liachko I."/>
            <person name="Sullivan S."/>
            <person name="Sone E.D."/>
            <person name="Koren S."/>
            <person name="Silverstein K.A.T."/>
            <person name="Beckman K.B."/>
            <person name="Gohl D.M."/>
        </authorList>
    </citation>
    <scope>NUCLEOTIDE SEQUENCE</scope>
    <source>
        <strain evidence="2">Duluth1</strain>
        <tissue evidence="2">Whole animal</tissue>
    </source>
</reference>
<dbReference type="Pfam" id="PF16921">
    <property type="entry name" value="Tex_YqgF"/>
    <property type="match status" value="1"/>
</dbReference>
<proteinExistence type="predicted"/>
<comment type="caution">
    <text evidence="2">The sequence shown here is derived from an EMBL/GenBank/DDBJ whole genome shotgun (WGS) entry which is preliminary data.</text>
</comment>
<dbReference type="InterPro" id="IPR032639">
    <property type="entry name" value="Tex_YqgF"/>
</dbReference>
<keyword evidence="3" id="KW-1185">Reference proteome</keyword>
<dbReference type="GO" id="GO:0003735">
    <property type="term" value="F:structural constituent of ribosome"/>
    <property type="evidence" value="ECO:0007669"/>
    <property type="project" value="TreeGrafter"/>
</dbReference>
<dbReference type="GO" id="GO:0003729">
    <property type="term" value="F:mRNA binding"/>
    <property type="evidence" value="ECO:0007669"/>
    <property type="project" value="TreeGrafter"/>
</dbReference>
<feature type="domain" description="Tex protein YqgF-like" evidence="1">
    <location>
        <begin position="14"/>
        <end position="46"/>
    </location>
</feature>
<gene>
    <name evidence="2" type="ORF">DPMN_095448</name>
</gene>